<evidence type="ECO:0008006" key="4">
    <source>
        <dbReference type="Google" id="ProtNLM"/>
    </source>
</evidence>
<keyword evidence="1" id="KW-0472">Membrane</keyword>
<dbReference type="RefSeq" id="WP_066158164.1">
    <property type="nucleotide sequence ID" value="NZ_CP020814.1"/>
</dbReference>
<feature type="transmembrane region" description="Helical" evidence="1">
    <location>
        <begin position="63"/>
        <end position="86"/>
    </location>
</feature>
<sequence length="143" mass="15432" precursor="true">MRAEVITFSDFMDGSFDSVKIKPKNLQRLAITLWTTSAALMTSPAMASTKTTSLWSEFKPLFGVFQDVAMIIGAIAIFAGLITMVFKKRLGVQMIVTSSIIVGGCFLVPAAIMLVSIIGTMLNGALENVFNNFQLENSVKVSG</sequence>
<dbReference type="Proteomes" id="UP000193006">
    <property type="component" value="Chromosome"/>
</dbReference>
<reference evidence="2 3" key="1">
    <citation type="submission" date="2017-04" db="EMBL/GenBank/DDBJ databases">
        <title>Bacillus krulwichiae AM31D Genome sequencing and assembly.</title>
        <authorList>
            <person name="Krulwich T.A."/>
            <person name="Anastor L."/>
            <person name="Ehrlich R."/>
            <person name="Ehrlich G.D."/>
            <person name="Janto B."/>
        </authorList>
    </citation>
    <scope>NUCLEOTIDE SEQUENCE [LARGE SCALE GENOMIC DNA]</scope>
    <source>
        <strain evidence="2 3">AM31D</strain>
    </source>
</reference>
<dbReference type="EMBL" id="CP020814">
    <property type="protein sequence ID" value="ARK28821.1"/>
    <property type="molecule type" value="Genomic_DNA"/>
</dbReference>
<gene>
    <name evidence="2" type="ORF">BkAM31D_02555</name>
</gene>
<organism evidence="2 3">
    <name type="scientific">Halalkalibacter krulwichiae</name>
    <dbReference type="NCBI Taxonomy" id="199441"/>
    <lineage>
        <taxon>Bacteria</taxon>
        <taxon>Bacillati</taxon>
        <taxon>Bacillota</taxon>
        <taxon>Bacilli</taxon>
        <taxon>Bacillales</taxon>
        <taxon>Bacillaceae</taxon>
        <taxon>Halalkalibacter</taxon>
    </lineage>
</organism>
<feature type="transmembrane region" description="Helical" evidence="1">
    <location>
        <begin position="98"/>
        <end position="122"/>
    </location>
</feature>
<protein>
    <recommendedName>
        <fullName evidence="4">TrbC/VIRB2 family protein</fullName>
    </recommendedName>
</protein>
<keyword evidence="1" id="KW-1133">Transmembrane helix</keyword>
<dbReference type="AlphaFoldDB" id="A0A1X9MB80"/>
<evidence type="ECO:0000313" key="2">
    <source>
        <dbReference type="EMBL" id="ARK28821.1"/>
    </source>
</evidence>
<accession>A0A1X9MB80</accession>
<name>A0A1X9MB80_9BACI</name>
<dbReference type="KEGG" id="bkw:BkAM31D_02555"/>
<proteinExistence type="predicted"/>
<evidence type="ECO:0000313" key="3">
    <source>
        <dbReference type="Proteomes" id="UP000193006"/>
    </source>
</evidence>
<evidence type="ECO:0000256" key="1">
    <source>
        <dbReference type="SAM" id="Phobius"/>
    </source>
</evidence>
<keyword evidence="3" id="KW-1185">Reference proteome</keyword>
<keyword evidence="1" id="KW-0812">Transmembrane</keyword>